<feature type="transmembrane region" description="Helical" evidence="1">
    <location>
        <begin position="100"/>
        <end position="124"/>
    </location>
</feature>
<feature type="transmembrane region" description="Helical" evidence="1">
    <location>
        <begin position="391"/>
        <end position="411"/>
    </location>
</feature>
<keyword evidence="1" id="KW-0812">Transmembrane</keyword>
<dbReference type="PANTHER" id="PTHR12459:SF6">
    <property type="entry name" value="GB|AAD46013.1"/>
    <property type="match status" value="1"/>
</dbReference>
<reference evidence="2 3" key="1">
    <citation type="journal article" date="2017" name="Mol. Ecol.">
        <title>Comparative and population genomic landscape of Phellinus noxius: A hypervariable fungus causing root rot in trees.</title>
        <authorList>
            <person name="Chung C.L."/>
            <person name="Lee T.J."/>
            <person name="Akiba M."/>
            <person name="Lee H.H."/>
            <person name="Kuo T.H."/>
            <person name="Liu D."/>
            <person name="Ke H.M."/>
            <person name="Yokoi T."/>
            <person name="Roa M.B."/>
            <person name="Lu M.J."/>
            <person name="Chang Y.Y."/>
            <person name="Ann P.J."/>
            <person name="Tsai J.N."/>
            <person name="Chen C.Y."/>
            <person name="Tzean S.S."/>
            <person name="Ota Y."/>
            <person name="Hattori T."/>
            <person name="Sahashi N."/>
            <person name="Liou R.F."/>
            <person name="Kikuchi T."/>
            <person name="Tsai I.J."/>
        </authorList>
    </citation>
    <scope>NUCLEOTIDE SEQUENCE [LARGE SCALE GENOMIC DNA]</scope>
    <source>
        <strain evidence="2 3">FFPRI411160</strain>
    </source>
</reference>
<name>A0A286UPB0_9AGAM</name>
<evidence type="ECO:0000313" key="3">
    <source>
        <dbReference type="Proteomes" id="UP000217199"/>
    </source>
</evidence>
<sequence>MSRNNVMTSFENLVALANYRETLRDARKMVWRDRGEPTVKLHTIEECLLHAARGGVRAGAMGFTLRSGFNFFVLLFRIWRMPKHFRFSLIRHALLGEDSFRFAAMLGTFAALYKFILNSLPLLFPQRPRSTFSPDTPGTPYDELPVTMAPTPSERRRGRLSFRAQAHEEIWRKQSRKWYALVAGAIAGGLGVLFEKKGRRVTIAQQLFVRGLQGSYNALSNRHKFKIPHGEALVFALSCGQIMYASLLRPDTLPPSYSQWIHNASHVPKAALRMNQQMVREGSFNFDDLKGLISLPFATPKNREILKERLINAQACADFGPHYATCDMIHPWLDSCIIVSFERILQVARWMLPVYGALHLVPAVLFKWKIFVKNPWHVLARAALGTARSSAFLGVFVAIYQAFLCIKNNLIDLLLSPNSPLPFKLTKDWANFLYLHNKPIYYIGGLLSGLSLFVEEKRRRGELAMYVLPKGLESAWIMARGKGLVFRTGQYGEALLCAIGMGLVMNTYQNDPQHLSGLVRRIMYQFIGPN</sequence>
<feature type="transmembrane region" description="Helical" evidence="1">
    <location>
        <begin position="178"/>
        <end position="194"/>
    </location>
</feature>
<dbReference type="AlphaFoldDB" id="A0A286UPB0"/>
<keyword evidence="1" id="KW-0472">Membrane</keyword>
<accession>A0A286UPB0</accession>
<protein>
    <recommendedName>
        <fullName evidence="4">Transmembrane protein 135 N-terminal domain-containing protein</fullName>
    </recommendedName>
</protein>
<dbReference type="Proteomes" id="UP000217199">
    <property type="component" value="Unassembled WGS sequence"/>
</dbReference>
<dbReference type="STRING" id="2282107.A0A286UPB0"/>
<dbReference type="InterPro" id="IPR026749">
    <property type="entry name" value="Tmem135"/>
</dbReference>
<evidence type="ECO:0008006" key="4">
    <source>
        <dbReference type="Google" id="ProtNLM"/>
    </source>
</evidence>
<feature type="transmembrane region" description="Helical" evidence="1">
    <location>
        <begin position="58"/>
        <end position="79"/>
    </location>
</feature>
<keyword evidence="3" id="KW-1185">Reference proteome</keyword>
<evidence type="ECO:0000256" key="1">
    <source>
        <dbReference type="SAM" id="Phobius"/>
    </source>
</evidence>
<proteinExistence type="predicted"/>
<dbReference type="EMBL" id="NBII01000003">
    <property type="protein sequence ID" value="PAV21436.1"/>
    <property type="molecule type" value="Genomic_DNA"/>
</dbReference>
<organism evidence="2 3">
    <name type="scientific">Pyrrhoderma noxium</name>
    <dbReference type="NCBI Taxonomy" id="2282107"/>
    <lineage>
        <taxon>Eukaryota</taxon>
        <taxon>Fungi</taxon>
        <taxon>Dikarya</taxon>
        <taxon>Basidiomycota</taxon>
        <taxon>Agaricomycotina</taxon>
        <taxon>Agaricomycetes</taxon>
        <taxon>Hymenochaetales</taxon>
        <taxon>Hymenochaetaceae</taxon>
        <taxon>Pyrrhoderma</taxon>
    </lineage>
</organism>
<dbReference type="PANTHER" id="PTHR12459">
    <property type="entry name" value="TRANSMEMBRANE PROTEIN 135-RELATED"/>
    <property type="match status" value="1"/>
</dbReference>
<evidence type="ECO:0000313" key="2">
    <source>
        <dbReference type="EMBL" id="PAV21436.1"/>
    </source>
</evidence>
<dbReference type="InParanoid" id="A0A286UPB0"/>
<keyword evidence="1" id="KW-1133">Transmembrane helix</keyword>
<feature type="transmembrane region" description="Helical" evidence="1">
    <location>
        <begin position="350"/>
        <end position="370"/>
    </location>
</feature>
<comment type="caution">
    <text evidence="2">The sequence shown here is derived from an EMBL/GenBank/DDBJ whole genome shotgun (WGS) entry which is preliminary data.</text>
</comment>
<feature type="transmembrane region" description="Helical" evidence="1">
    <location>
        <begin position="439"/>
        <end position="455"/>
    </location>
</feature>
<dbReference type="OrthoDB" id="291792at2759"/>
<gene>
    <name evidence="2" type="ORF">PNOK_0406300</name>
</gene>